<reference evidence="2" key="1">
    <citation type="submission" date="2021-01" db="EMBL/GenBank/DDBJ databases">
        <authorList>
            <person name="Corre E."/>
            <person name="Pelletier E."/>
            <person name="Niang G."/>
            <person name="Scheremetjew M."/>
            <person name="Finn R."/>
            <person name="Kale V."/>
            <person name="Holt S."/>
            <person name="Cochrane G."/>
            <person name="Meng A."/>
            <person name="Brown T."/>
            <person name="Cohen L."/>
        </authorList>
    </citation>
    <scope>NUCLEOTIDE SEQUENCE</scope>
    <source>
        <strain evidence="2">Fehren 1</strain>
    </source>
</reference>
<gene>
    <name evidence="2" type="ORF">FEHR0123_LOCUS5093</name>
</gene>
<proteinExistence type="predicted"/>
<accession>A0A7S3I1E5</accession>
<dbReference type="AlphaFoldDB" id="A0A7S3I1E5"/>
<name>A0A7S3I1E5_9SPIT</name>
<protein>
    <submittedName>
        <fullName evidence="2">Uncharacterized protein</fullName>
    </submittedName>
</protein>
<sequence>MMLQKLKFFKTKLEWSQKWASDRVSRKEAEVLYRQRMWGTIGYLKYHFPVDNLKIVMKNLMKIGKYPSGYMYPELHLSASMPINLKNALLRKPKPEPEPACPAEPQIEEEKKRL</sequence>
<feature type="region of interest" description="Disordered" evidence="1">
    <location>
        <begin position="92"/>
        <end position="114"/>
    </location>
</feature>
<evidence type="ECO:0000313" key="2">
    <source>
        <dbReference type="EMBL" id="CAE0310177.1"/>
    </source>
</evidence>
<evidence type="ECO:0000256" key="1">
    <source>
        <dbReference type="SAM" id="MobiDB-lite"/>
    </source>
</evidence>
<organism evidence="2">
    <name type="scientific">Favella ehrenbergii</name>
    <dbReference type="NCBI Taxonomy" id="182087"/>
    <lineage>
        <taxon>Eukaryota</taxon>
        <taxon>Sar</taxon>
        <taxon>Alveolata</taxon>
        <taxon>Ciliophora</taxon>
        <taxon>Intramacronucleata</taxon>
        <taxon>Spirotrichea</taxon>
        <taxon>Choreotrichia</taxon>
        <taxon>Tintinnida</taxon>
        <taxon>Xystonellidae</taxon>
        <taxon>Favella</taxon>
    </lineage>
</organism>
<dbReference type="EMBL" id="HBIE01016369">
    <property type="protein sequence ID" value="CAE0310177.1"/>
    <property type="molecule type" value="Transcribed_RNA"/>
</dbReference>